<name>A0A414X9Y8_BACOV</name>
<feature type="domain" description="Antitoxin SocA-like Panacea" evidence="1">
    <location>
        <begin position="34"/>
        <end position="136"/>
    </location>
</feature>
<sequence length="177" mass="20469">MFTMRSDRVQALIEIVLYIINKTGGIDYQRLFIILYFGNQRTLLEWGYPMIADKFYALSHGPAPIELYKAIKGNKTVLSDFKDNVYISQYYLLPKRQANIDYLSISDMEILEDCITKYGNMSFVELESVSHPNCWKVAKENPKNPLIETADIARDGGANEKLIEYINEMIEFDELMA</sequence>
<reference evidence="2 3" key="1">
    <citation type="submission" date="2018-08" db="EMBL/GenBank/DDBJ databases">
        <title>A genome reference for cultivated species of the human gut microbiota.</title>
        <authorList>
            <person name="Zou Y."/>
            <person name="Xue W."/>
            <person name="Luo G."/>
        </authorList>
    </citation>
    <scope>NUCLEOTIDE SEQUENCE [LARGE SCALE GENOMIC DNA]</scope>
    <source>
        <strain evidence="2 3">AM17-48</strain>
    </source>
</reference>
<dbReference type="Proteomes" id="UP000283329">
    <property type="component" value="Unassembled WGS sequence"/>
</dbReference>
<protein>
    <submittedName>
        <fullName evidence="2">DUF4065 domain-containing protein</fullName>
    </submittedName>
</protein>
<evidence type="ECO:0000313" key="2">
    <source>
        <dbReference type="EMBL" id="RHH52295.1"/>
    </source>
</evidence>
<evidence type="ECO:0000259" key="1">
    <source>
        <dbReference type="Pfam" id="PF13274"/>
    </source>
</evidence>
<dbReference type="InterPro" id="IPR025272">
    <property type="entry name" value="SocA_Panacea"/>
</dbReference>
<comment type="caution">
    <text evidence="2">The sequence shown here is derived from an EMBL/GenBank/DDBJ whole genome shotgun (WGS) entry which is preliminary data.</text>
</comment>
<accession>A0A414X9Y8</accession>
<gene>
    <name evidence="2" type="ORF">DW206_04145</name>
</gene>
<dbReference type="EMBL" id="QRJR01000002">
    <property type="protein sequence ID" value="RHH52295.1"/>
    <property type="molecule type" value="Genomic_DNA"/>
</dbReference>
<organism evidence="2 3">
    <name type="scientific">Bacteroides ovatus</name>
    <dbReference type="NCBI Taxonomy" id="28116"/>
    <lineage>
        <taxon>Bacteria</taxon>
        <taxon>Pseudomonadati</taxon>
        <taxon>Bacteroidota</taxon>
        <taxon>Bacteroidia</taxon>
        <taxon>Bacteroidales</taxon>
        <taxon>Bacteroidaceae</taxon>
        <taxon>Bacteroides</taxon>
    </lineage>
</organism>
<dbReference type="Pfam" id="PF13274">
    <property type="entry name" value="SocA_Panacea"/>
    <property type="match status" value="1"/>
</dbReference>
<evidence type="ECO:0000313" key="3">
    <source>
        <dbReference type="Proteomes" id="UP000283329"/>
    </source>
</evidence>
<dbReference type="AlphaFoldDB" id="A0A414X9Y8"/>
<proteinExistence type="predicted"/>